<evidence type="ECO:0000313" key="2">
    <source>
        <dbReference type="EMBL" id="MFB2876600.1"/>
    </source>
</evidence>
<dbReference type="InterPro" id="IPR035069">
    <property type="entry name" value="TTHA1013/TTHA0281-like"/>
</dbReference>
<evidence type="ECO:0000313" key="3">
    <source>
        <dbReference type="Proteomes" id="UP001576774"/>
    </source>
</evidence>
<accession>A0ABV4X1E9</accession>
<dbReference type="InterPro" id="IPR051404">
    <property type="entry name" value="TA_system_antitoxin"/>
</dbReference>
<feature type="domain" description="HicB-like antitoxin of toxin-antitoxin system" evidence="1">
    <location>
        <begin position="7"/>
        <end position="61"/>
    </location>
</feature>
<dbReference type="Pfam" id="PF15919">
    <property type="entry name" value="HicB_lk_antitox"/>
    <property type="match status" value="1"/>
</dbReference>
<protein>
    <submittedName>
        <fullName evidence="2">Type II toxin-antitoxin system HicB family antitoxin</fullName>
    </submittedName>
</protein>
<dbReference type="InterPro" id="IPR031807">
    <property type="entry name" value="HicB-like"/>
</dbReference>
<gene>
    <name evidence="2" type="ORF">ACE1CC_06885</name>
</gene>
<keyword evidence="3" id="KW-1185">Reference proteome</keyword>
<name>A0ABV4X1E9_9CYAN</name>
<dbReference type="EMBL" id="JBHFNQ010000055">
    <property type="protein sequence ID" value="MFB2876600.1"/>
    <property type="molecule type" value="Genomic_DNA"/>
</dbReference>
<comment type="caution">
    <text evidence="2">The sequence shown here is derived from an EMBL/GenBank/DDBJ whole genome shotgun (WGS) entry which is preliminary data.</text>
</comment>
<sequence length="71" mass="7916">MKEYVVIFEWAGSNYSVYVPDLPGCISTGKTLEETENNIKEAIQLYIDTFREDGRAIPEPSFKAKAISVAA</sequence>
<organism evidence="2 3">
    <name type="scientific">Floridaenema aerugineum BLCC-F46</name>
    <dbReference type="NCBI Taxonomy" id="3153654"/>
    <lineage>
        <taxon>Bacteria</taxon>
        <taxon>Bacillati</taxon>
        <taxon>Cyanobacteriota</taxon>
        <taxon>Cyanophyceae</taxon>
        <taxon>Oscillatoriophycideae</taxon>
        <taxon>Aerosakkonematales</taxon>
        <taxon>Aerosakkonemataceae</taxon>
        <taxon>Floridanema</taxon>
        <taxon>Floridanema aerugineum</taxon>
    </lineage>
</organism>
<proteinExistence type="predicted"/>
<dbReference type="RefSeq" id="WP_413269727.1">
    <property type="nucleotide sequence ID" value="NZ_JBHFNQ010000055.1"/>
</dbReference>
<dbReference type="SUPFAM" id="SSF143100">
    <property type="entry name" value="TTHA1013/TTHA0281-like"/>
    <property type="match status" value="1"/>
</dbReference>
<dbReference type="PANTHER" id="PTHR34504:SF2">
    <property type="entry name" value="UPF0150 PROTEIN SSL0259"/>
    <property type="match status" value="1"/>
</dbReference>
<dbReference type="Gene3D" id="3.30.160.250">
    <property type="match status" value="1"/>
</dbReference>
<dbReference type="PANTHER" id="PTHR34504">
    <property type="entry name" value="ANTITOXIN HICB"/>
    <property type="match status" value="1"/>
</dbReference>
<dbReference type="Proteomes" id="UP001576774">
    <property type="component" value="Unassembled WGS sequence"/>
</dbReference>
<reference evidence="2 3" key="1">
    <citation type="submission" date="2024-09" db="EMBL/GenBank/DDBJ databases">
        <title>Floridaenema gen nov. (Aerosakkonemataceae, Aerosakkonematales ord. nov., Cyanobacteria) from benthic tropical and subtropical fresh waters, with the description of four new species.</title>
        <authorList>
            <person name="Moretto J.A."/>
            <person name="Berthold D.E."/>
            <person name="Lefler F.W."/>
            <person name="Huang I.-S."/>
            <person name="Laughinghouse H. IV."/>
        </authorList>
    </citation>
    <scope>NUCLEOTIDE SEQUENCE [LARGE SCALE GENOMIC DNA]</scope>
    <source>
        <strain evidence="2 3">BLCC-F46</strain>
    </source>
</reference>
<evidence type="ECO:0000259" key="1">
    <source>
        <dbReference type="Pfam" id="PF15919"/>
    </source>
</evidence>